<feature type="non-terminal residue" evidence="3">
    <location>
        <position position="1"/>
    </location>
</feature>
<evidence type="ECO:0000256" key="1">
    <source>
        <dbReference type="SAM" id="Phobius"/>
    </source>
</evidence>
<feature type="domain" description="Glycosyltransferase 2-like" evidence="2">
    <location>
        <begin position="51"/>
        <end position="224"/>
    </location>
</feature>
<dbReference type="PANTHER" id="PTHR16779">
    <property type="entry name" value="BETA-1,4-MANNOSYLTRANSFERASE EGH"/>
    <property type="match status" value="1"/>
</dbReference>
<proteinExistence type="predicted"/>
<dbReference type="Proteomes" id="UP000011657">
    <property type="component" value="Unassembled WGS sequence"/>
</dbReference>
<protein>
    <recommendedName>
        <fullName evidence="2">Glycosyltransferase 2-like domain-containing protein</fullName>
    </recommendedName>
</protein>
<keyword evidence="1" id="KW-0472">Membrane</keyword>
<dbReference type="STRING" id="1227488.C477_01225"/>
<dbReference type="GO" id="GO:0005737">
    <property type="term" value="C:cytoplasm"/>
    <property type="evidence" value="ECO:0007669"/>
    <property type="project" value="TreeGrafter"/>
</dbReference>
<reference evidence="3 4" key="1">
    <citation type="journal article" date="2014" name="PLoS Genet.">
        <title>Phylogenetically driven sequencing of extremely halophilic archaea reveals strategies for static and dynamic osmo-response.</title>
        <authorList>
            <person name="Becker E.A."/>
            <person name="Seitzer P.M."/>
            <person name="Tritt A."/>
            <person name="Larsen D."/>
            <person name="Krusor M."/>
            <person name="Yao A.I."/>
            <person name="Wu D."/>
            <person name="Madern D."/>
            <person name="Eisen J.A."/>
            <person name="Darling A.E."/>
            <person name="Facciotti M.T."/>
        </authorList>
    </citation>
    <scope>NUCLEOTIDE SEQUENCE [LARGE SCALE GENOMIC DNA]</scope>
    <source>
        <strain evidence="3 4">JCM 13891</strain>
    </source>
</reference>
<feature type="transmembrane region" description="Helical" evidence="1">
    <location>
        <begin position="244"/>
        <end position="265"/>
    </location>
</feature>
<keyword evidence="4" id="KW-1185">Reference proteome</keyword>
<dbReference type="EMBL" id="AOIS01000006">
    <property type="protein sequence ID" value="ELZ24397.1"/>
    <property type="molecule type" value="Genomic_DNA"/>
</dbReference>
<sequence>ATVHVVPNSFDCEATRKGRALEWARRNVPCEKEYVLFVDEDSIISDIPPIPDADVVQFSECPTRTESLFTYLAELFRMGFQIEQRAFSSMSIPLYAWGGGLAIRRDLEDRITWDHETIIEDTVFVWKAAQNGDFEFEAVPTKFYNQAPPTISAMIQQRRRWISGAIADLQLLPRRYRYLFRVRNIGWSLSPIAIVFALVAFTQGEVLFNSHFLRLSVLLTVFLYTWSILGVWYADESLSTGISLLLLTPLISILHSIGALVGFAFETSEFETTKKINPSDTPSVSVSQEHDD</sequence>
<dbReference type="InterPro" id="IPR027389">
    <property type="entry name" value="B_mannosylTrfase_Bre-3/Egh"/>
</dbReference>
<evidence type="ECO:0000313" key="4">
    <source>
        <dbReference type="Proteomes" id="UP000011657"/>
    </source>
</evidence>
<evidence type="ECO:0000313" key="3">
    <source>
        <dbReference type="EMBL" id="ELZ24397.1"/>
    </source>
</evidence>
<dbReference type="Pfam" id="PF13632">
    <property type="entry name" value="Glyco_trans_2_3"/>
    <property type="match status" value="1"/>
</dbReference>
<dbReference type="PATRIC" id="fig|1227488.3.peg.242"/>
<dbReference type="eggNOG" id="arCOG01389">
    <property type="taxonomic scope" value="Archaea"/>
</dbReference>
<feature type="transmembrane region" description="Helical" evidence="1">
    <location>
        <begin position="213"/>
        <end position="232"/>
    </location>
</feature>
<evidence type="ECO:0000259" key="2">
    <source>
        <dbReference type="Pfam" id="PF13632"/>
    </source>
</evidence>
<dbReference type="PANTHER" id="PTHR16779:SF1">
    <property type="entry name" value="BETA-1,4-MANNOSYLTRANSFERASE EGH"/>
    <property type="match status" value="1"/>
</dbReference>
<accession>M0CPT1</accession>
<name>M0CPT1_9EURY</name>
<gene>
    <name evidence="3" type="ORF">C477_01225</name>
</gene>
<organism evidence="3 4">
    <name type="scientific">Haloterrigena salina JCM 13891</name>
    <dbReference type="NCBI Taxonomy" id="1227488"/>
    <lineage>
        <taxon>Archaea</taxon>
        <taxon>Methanobacteriati</taxon>
        <taxon>Methanobacteriota</taxon>
        <taxon>Stenosarchaea group</taxon>
        <taxon>Halobacteria</taxon>
        <taxon>Halobacteriales</taxon>
        <taxon>Natrialbaceae</taxon>
        <taxon>Haloterrigena</taxon>
    </lineage>
</organism>
<feature type="transmembrane region" description="Helical" evidence="1">
    <location>
        <begin position="184"/>
        <end position="201"/>
    </location>
</feature>
<keyword evidence="1" id="KW-0812">Transmembrane</keyword>
<dbReference type="AlphaFoldDB" id="M0CPT1"/>
<comment type="caution">
    <text evidence="3">The sequence shown here is derived from an EMBL/GenBank/DDBJ whole genome shotgun (WGS) entry which is preliminary data.</text>
</comment>
<dbReference type="SUPFAM" id="SSF53448">
    <property type="entry name" value="Nucleotide-diphospho-sugar transferases"/>
    <property type="match status" value="1"/>
</dbReference>
<dbReference type="InterPro" id="IPR029044">
    <property type="entry name" value="Nucleotide-diphossugar_trans"/>
</dbReference>
<keyword evidence="1" id="KW-1133">Transmembrane helix</keyword>
<dbReference type="RefSeq" id="WP_008892592.1">
    <property type="nucleotide sequence ID" value="NZ_AOIS01000006.1"/>
</dbReference>
<dbReference type="GO" id="GO:0019187">
    <property type="term" value="F:beta-1,4-mannosyltransferase activity"/>
    <property type="evidence" value="ECO:0007669"/>
    <property type="project" value="InterPro"/>
</dbReference>
<dbReference type="InterPro" id="IPR001173">
    <property type="entry name" value="Glyco_trans_2-like"/>
</dbReference>